<feature type="domain" description="Methyltransferase putative zinc binding" evidence="1">
    <location>
        <begin position="12"/>
        <end position="69"/>
    </location>
</feature>
<dbReference type="Pfam" id="PF08484">
    <property type="entry name" value="Methyltransf_14"/>
    <property type="match status" value="1"/>
</dbReference>
<reference evidence="3" key="1">
    <citation type="journal article" date="2020" name="Nature">
        <title>Giant virus diversity and host interactions through global metagenomics.</title>
        <authorList>
            <person name="Schulz F."/>
            <person name="Roux S."/>
            <person name="Paez-Espino D."/>
            <person name="Jungbluth S."/>
            <person name="Walsh D.A."/>
            <person name="Denef V.J."/>
            <person name="McMahon K.D."/>
            <person name="Konstantinidis K.T."/>
            <person name="Eloe-Fadrosh E.A."/>
            <person name="Kyrpides N.C."/>
            <person name="Woyke T."/>
        </authorList>
    </citation>
    <scope>NUCLEOTIDE SEQUENCE</scope>
    <source>
        <strain evidence="3">GVMAG-M-3300023184-51</strain>
    </source>
</reference>
<dbReference type="AlphaFoldDB" id="A0A6C0I8J1"/>
<evidence type="ECO:0008006" key="4">
    <source>
        <dbReference type="Google" id="ProtNLM"/>
    </source>
</evidence>
<dbReference type="Pfam" id="PF08421">
    <property type="entry name" value="Methyltransf_13"/>
    <property type="match status" value="1"/>
</dbReference>
<protein>
    <recommendedName>
        <fullName evidence="4">C-methyltransferase domain-containing protein</fullName>
    </recommendedName>
</protein>
<feature type="domain" description="C-methyltransferase" evidence="2">
    <location>
        <begin position="272"/>
        <end position="405"/>
    </location>
</feature>
<organism evidence="3">
    <name type="scientific">viral metagenome</name>
    <dbReference type="NCBI Taxonomy" id="1070528"/>
    <lineage>
        <taxon>unclassified sequences</taxon>
        <taxon>metagenomes</taxon>
        <taxon>organismal metagenomes</taxon>
    </lineage>
</organism>
<accession>A0A6C0I8J1</accession>
<dbReference type="Gene3D" id="6.20.50.110">
    <property type="entry name" value="Methyltransferase, zinc-binding domain"/>
    <property type="match status" value="1"/>
</dbReference>
<name>A0A6C0I8J1_9ZZZZ</name>
<evidence type="ECO:0000259" key="2">
    <source>
        <dbReference type="Pfam" id="PF08484"/>
    </source>
</evidence>
<proteinExistence type="predicted"/>
<dbReference type="InterPro" id="IPR013630">
    <property type="entry name" value="Methyltransf_Zn-bd_dom_put"/>
</dbReference>
<dbReference type="Gene3D" id="3.40.50.150">
    <property type="entry name" value="Vaccinia Virus protein VP39"/>
    <property type="match status" value="1"/>
</dbReference>
<dbReference type="SUPFAM" id="SSF53335">
    <property type="entry name" value="S-adenosyl-L-methionine-dependent methyltransferases"/>
    <property type="match status" value="1"/>
</dbReference>
<dbReference type="InterPro" id="IPR038576">
    <property type="entry name" value="Methyltransf_Zn-bd_dom_put_sf"/>
</dbReference>
<dbReference type="PANTHER" id="PTHR43861">
    <property type="entry name" value="TRANS-ACONITATE 2-METHYLTRANSFERASE-RELATED"/>
    <property type="match status" value="1"/>
</dbReference>
<evidence type="ECO:0000259" key="1">
    <source>
        <dbReference type="Pfam" id="PF08421"/>
    </source>
</evidence>
<dbReference type="PANTHER" id="PTHR43861:SF5">
    <property type="entry name" value="BLL5978 PROTEIN"/>
    <property type="match status" value="1"/>
</dbReference>
<dbReference type="EMBL" id="MN740126">
    <property type="protein sequence ID" value="QHT88910.1"/>
    <property type="molecule type" value="Genomic_DNA"/>
</dbReference>
<sequence length="426" mass="48691">MSLNDCLELITCLCCKTENKLFLDLGLQPLANNYHEKDEKCDTYPLKLKYCPNCFHCQLSHAVNPELLFKTYKYVSGTSQTGMTFFKDNAKMVDDYYSSINSNTTVFTNVFTKGKNVLDIASNDGSQLDCFKALGWTTYGVDPATNLVPISIKKGHQVVCDFWNEAVAKQLPIMDVITAQNVFAHTQYLDEFLQACKIVMNDNTLLFIQTSQKNMIVNNEFDTTYHEHISFYNTKSMKTLVERNGLFLNRVLEAEIHGHSYIFEISKVPILQSNSNVDKYLKEEGTKGIYNEKTYHEFNEKTQVIVTNLKQEIADFKANGYKCIGFGAAAKGQTVLCYGEIGLDYIIDENPLKIGLLSPKMDIPIVSIDHFINDFTENDKENKYVILILAWNFATEIKEKIRKYKGDKKCVVLEAYFPEIVIRKMV</sequence>
<dbReference type="Pfam" id="PF13489">
    <property type="entry name" value="Methyltransf_23"/>
    <property type="match status" value="1"/>
</dbReference>
<dbReference type="InterPro" id="IPR013691">
    <property type="entry name" value="MeTrfase_14"/>
</dbReference>
<dbReference type="Gene3D" id="3.40.50.720">
    <property type="entry name" value="NAD(P)-binding Rossmann-like Domain"/>
    <property type="match status" value="1"/>
</dbReference>
<dbReference type="InterPro" id="IPR029063">
    <property type="entry name" value="SAM-dependent_MTases_sf"/>
</dbReference>
<evidence type="ECO:0000313" key="3">
    <source>
        <dbReference type="EMBL" id="QHT88910.1"/>
    </source>
</evidence>